<dbReference type="PANTHER" id="PTHR11006:SF53">
    <property type="entry name" value="PROTEIN ARGININE N-METHYLTRANSFERASE 3"/>
    <property type="match status" value="1"/>
</dbReference>
<accession>A0A819RWV1</accession>
<organism evidence="3 4">
    <name type="scientific">Rotaria magnacalcarata</name>
    <dbReference type="NCBI Taxonomy" id="392030"/>
    <lineage>
        <taxon>Eukaryota</taxon>
        <taxon>Metazoa</taxon>
        <taxon>Spiralia</taxon>
        <taxon>Gnathifera</taxon>
        <taxon>Rotifera</taxon>
        <taxon>Eurotatoria</taxon>
        <taxon>Bdelloidea</taxon>
        <taxon>Philodinida</taxon>
        <taxon>Philodinidae</taxon>
        <taxon>Rotaria</taxon>
    </lineage>
</organism>
<protein>
    <submittedName>
        <fullName evidence="3">Uncharacterized protein</fullName>
    </submittedName>
</protein>
<evidence type="ECO:0000256" key="1">
    <source>
        <dbReference type="ARBA" id="ARBA00022691"/>
    </source>
</evidence>
<dbReference type="Proteomes" id="UP000663842">
    <property type="component" value="Unassembled WGS sequence"/>
</dbReference>
<proteinExistence type="predicted"/>
<dbReference type="InterPro" id="IPR029063">
    <property type="entry name" value="SAM-dependent_MTases_sf"/>
</dbReference>
<dbReference type="Proteomes" id="UP000663887">
    <property type="component" value="Unassembled WGS sequence"/>
</dbReference>
<keyword evidence="1" id="KW-0949">S-adenosyl-L-methionine</keyword>
<evidence type="ECO:0000313" key="2">
    <source>
        <dbReference type="EMBL" id="CAF2068373.1"/>
    </source>
</evidence>
<gene>
    <name evidence="3" type="ORF">UXM345_LOCUS19393</name>
    <name evidence="2" type="ORF">XDN619_LOCUS12057</name>
</gene>
<dbReference type="EMBL" id="CAJOBF010002745">
    <property type="protein sequence ID" value="CAF4053740.1"/>
    <property type="molecule type" value="Genomic_DNA"/>
</dbReference>
<dbReference type="EMBL" id="CAJNRG010004715">
    <property type="protein sequence ID" value="CAF2068373.1"/>
    <property type="molecule type" value="Genomic_DNA"/>
</dbReference>
<dbReference type="GO" id="GO:0005634">
    <property type="term" value="C:nucleus"/>
    <property type="evidence" value="ECO:0007669"/>
    <property type="project" value="TreeGrafter"/>
</dbReference>
<dbReference type="AlphaFoldDB" id="A0A819RWV1"/>
<evidence type="ECO:0000313" key="4">
    <source>
        <dbReference type="Proteomes" id="UP000663842"/>
    </source>
</evidence>
<dbReference type="GO" id="GO:0016274">
    <property type="term" value="F:protein-arginine N-methyltransferase activity"/>
    <property type="evidence" value="ECO:0007669"/>
    <property type="project" value="InterPro"/>
</dbReference>
<comment type="caution">
    <text evidence="3">The sequence shown here is derived from an EMBL/GenBank/DDBJ whole genome shotgun (WGS) entry which is preliminary data.</text>
</comment>
<sequence length="276" mass="31658">MHKFDKEFDEFFENPDIKKLLEENDVGEDSLIALKNEEERLWDVERYKVFYQSIIENPQIFAGKVVLVLRPGLGLPVIWAAKAGAERVICADDTKLIDFVRELVKKENLNNVDCIYTGTSNLLLGKDMVDVIISDWIGYFGVNQKFIYELIRIRDMCLKKDGVVLPDKIVFSAGFFSDEEQLMTNFGFWDKVYDYQMPVMKNACFLEAVYERVTPKSIVTAPKILWTFNLAPDAPEDEYVNLDNLSFNKKIILSPNANVVTINELVPGKITAIFVT</sequence>
<evidence type="ECO:0000313" key="3">
    <source>
        <dbReference type="EMBL" id="CAF4053740.1"/>
    </source>
</evidence>
<reference evidence="3" key="1">
    <citation type="submission" date="2021-02" db="EMBL/GenBank/DDBJ databases">
        <authorList>
            <person name="Nowell W R."/>
        </authorList>
    </citation>
    <scope>NUCLEOTIDE SEQUENCE</scope>
</reference>
<dbReference type="InterPro" id="IPR025799">
    <property type="entry name" value="Arg_MeTrfase"/>
</dbReference>
<dbReference type="GO" id="GO:0042054">
    <property type="term" value="F:histone methyltransferase activity"/>
    <property type="evidence" value="ECO:0007669"/>
    <property type="project" value="TreeGrafter"/>
</dbReference>
<dbReference type="SUPFAM" id="SSF53335">
    <property type="entry name" value="S-adenosyl-L-methionine-dependent methyltransferases"/>
    <property type="match status" value="1"/>
</dbReference>
<dbReference type="Gene3D" id="3.40.50.150">
    <property type="entry name" value="Vaccinia Virus protein VP39"/>
    <property type="match status" value="1"/>
</dbReference>
<dbReference type="Gene3D" id="2.70.160.11">
    <property type="entry name" value="Hnrnp arginine n-methyltransferase1"/>
    <property type="match status" value="1"/>
</dbReference>
<dbReference type="PANTHER" id="PTHR11006">
    <property type="entry name" value="PROTEIN ARGININE N-METHYLTRANSFERASE"/>
    <property type="match status" value="1"/>
</dbReference>
<name>A0A819RWV1_9BILA</name>